<keyword evidence="2" id="KW-1185">Reference proteome</keyword>
<dbReference type="AlphaFoldDB" id="A0A7W0C0C3"/>
<comment type="caution">
    <text evidence="1">The sequence shown here is derived from an EMBL/GenBank/DDBJ whole genome shotgun (WGS) entry which is preliminary data.</text>
</comment>
<evidence type="ECO:0000313" key="2">
    <source>
        <dbReference type="Proteomes" id="UP000523087"/>
    </source>
</evidence>
<evidence type="ECO:0000313" key="1">
    <source>
        <dbReference type="EMBL" id="MBA2876610.1"/>
    </source>
</evidence>
<gene>
    <name evidence="1" type="ORF">HNR31_003428</name>
</gene>
<name>A0A7W0C0C3_9BACL</name>
<proteinExistence type="predicted"/>
<dbReference type="Proteomes" id="UP000523087">
    <property type="component" value="Unassembled WGS sequence"/>
</dbReference>
<organism evidence="1 2">
    <name type="scientific">Thermaerobacillus caldiproteolyticus</name>
    <dbReference type="NCBI Taxonomy" id="247480"/>
    <lineage>
        <taxon>Bacteria</taxon>
        <taxon>Bacillati</taxon>
        <taxon>Bacillota</taxon>
        <taxon>Bacilli</taxon>
        <taxon>Bacillales</taxon>
        <taxon>Anoxybacillaceae</taxon>
        <taxon>Thermaerobacillus</taxon>
    </lineage>
</organism>
<dbReference type="EMBL" id="JACDUT010000014">
    <property type="protein sequence ID" value="MBA2876610.1"/>
    <property type="molecule type" value="Genomic_DNA"/>
</dbReference>
<accession>A0A7W0C0C3</accession>
<protein>
    <submittedName>
        <fullName evidence="1">Uncharacterized protein</fullName>
    </submittedName>
</protein>
<reference evidence="1 2" key="1">
    <citation type="submission" date="2020-07" db="EMBL/GenBank/DDBJ databases">
        <title>Genomic Encyclopedia of Type Strains, Phase IV (KMG-IV): sequencing the most valuable type-strain genomes for metagenomic binning, comparative biology and taxonomic classification.</title>
        <authorList>
            <person name="Goeker M."/>
        </authorList>
    </citation>
    <scope>NUCLEOTIDE SEQUENCE [LARGE SCALE GENOMIC DNA]</scope>
    <source>
        <strain evidence="1 2">DSM 15730</strain>
    </source>
</reference>
<sequence>MMDALLNISTMPERAETFFQKSKSFTNGTWYRLAHL</sequence>